<dbReference type="SUPFAM" id="SSF110997">
    <property type="entry name" value="Sporulation related repeat"/>
    <property type="match status" value="2"/>
</dbReference>
<reference evidence="4" key="1">
    <citation type="submission" date="2012-03" db="EMBL/GenBank/DDBJ databases">
        <title>Complete sequence of chromosome of Deinococcus peraridilitoris DSM 19664.</title>
        <authorList>
            <person name="Lucas S."/>
            <person name="Copeland A."/>
            <person name="Lapidus A."/>
            <person name="Glavina del Rio T."/>
            <person name="Dalin E."/>
            <person name="Tice H."/>
            <person name="Bruce D."/>
            <person name="Goodwin L."/>
            <person name="Pitluck S."/>
            <person name="Peters L."/>
            <person name="Mikhailova N."/>
            <person name="Lu M."/>
            <person name="Kyrpides N."/>
            <person name="Mavromatis K."/>
            <person name="Ivanova N."/>
            <person name="Brettin T."/>
            <person name="Detter J.C."/>
            <person name="Han C."/>
            <person name="Larimer F."/>
            <person name="Land M."/>
            <person name="Hauser L."/>
            <person name="Markowitz V."/>
            <person name="Cheng J.-F."/>
            <person name="Hugenholtz P."/>
            <person name="Woyke T."/>
            <person name="Wu D."/>
            <person name="Pukall R."/>
            <person name="Steenblock K."/>
            <person name="Brambilla E."/>
            <person name="Klenk H.-P."/>
            <person name="Eisen J.A."/>
        </authorList>
    </citation>
    <scope>NUCLEOTIDE SEQUENCE [LARGE SCALE GENOMIC DNA]</scope>
    <source>
        <strain evidence="4">DSM 19664 / LMG 22246 / CIP 109416 / KR-200</strain>
    </source>
</reference>
<dbReference type="Gene3D" id="3.30.70.1070">
    <property type="entry name" value="Sporulation related repeat"/>
    <property type="match status" value="2"/>
</dbReference>
<feature type="compositionally biased region" description="Low complexity" evidence="1">
    <location>
        <begin position="247"/>
        <end position="271"/>
    </location>
</feature>
<keyword evidence="4" id="KW-1185">Reference proteome</keyword>
<protein>
    <submittedName>
        <fullName evidence="3">Sporulation related protein</fullName>
    </submittedName>
</protein>
<evidence type="ECO:0000313" key="3">
    <source>
        <dbReference type="EMBL" id="AFZ68972.1"/>
    </source>
</evidence>
<dbReference type="Pfam" id="PF05036">
    <property type="entry name" value="SPOR"/>
    <property type="match status" value="2"/>
</dbReference>
<feature type="region of interest" description="Disordered" evidence="1">
    <location>
        <begin position="216"/>
        <end position="272"/>
    </location>
</feature>
<dbReference type="EMBL" id="CP003382">
    <property type="protein sequence ID" value="AFZ68972.1"/>
    <property type="molecule type" value="Genomic_DNA"/>
</dbReference>
<sequence>MTFLKRHWPDLVISSLIVALLAGFALVFFNSETGRETQAERAPIESSATPVPPASQAGSPDTAGLPADGSDDQEPEELPTIPSGGGEAASPPETAPTEEAVTSAPDITPTPTPDRPDEVVPAPRESAPVATSRSGTPTRADYRLSAGVFNSEAVARERTASISALGYTVHFIAVEQGVVAQVGPFADRDSASRAAADIRRVFPGITLYSPVVRDDAQAQPASPAPSPVPAASSAPAQNEADAPSNRATVPTAASDTAPPASPSTPSGRSAPGVPVYLQVGAFDRQERAAGLVSRLRAEGIAAEVNAPPGRKVRVLVGPFAGESLLTIEDKLKSLGVDHFRVQ</sequence>
<dbReference type="GO" id="GO:0042834">
    <property type="term" value="F:peptidoglycan binding"/>
    <property type="evidence" value="ECO:0007669"/>
    <property type="project" value="InterPro"/>
</dbReference>
<feature type="domain" description="SPOR" evidence="2">
    <location>
        <begin position="269"/>
        <end position="342"/>
    </location>
</feature>
<proteinExistence type="predicted"/>
<dbReference type="Proteomes" id="UP000010467">
    <property type="component" value="Chromosome"/>
</dbReference>
<dbReference type="InterPro" id="IPR036680">
    <property type="entry name" value="SPOR-like_sf"/>
</dbReference>
<evidence type="ECO:0000313" key="4">
    <source>
        <dbReference type="Proteomes" id="UP000010467"/>
    </source>
</evidence>
<dbReference type="eggNOG" id="ENOG5033IK8">
    <property type="taxonomic scope" value="Bacteria"/>
</dbReference>
<name>L0A703_DEIPD</name>
<feature type="domain" description="SPOR" evidence="2">
    <location>
        <begin position="136"/>
        <end position="214"/>
    </location>
</feature>
<dbReference type="PROSITE" id="PS51724">
    <property type="entry name" value="SPOR"/>
    <property type="match status" value="2"/>
</dbReference>
<dbReference type="PATRIC" id="fig|937777.3.peg.3552"/>
<dbReference type="InterPro" id="IPR007730">
    <property type="entry name" value="SPOR-like_dom"/>
</dbReference>
<feature type="region of interest" description="Disordered" evidence="1">
    <location>
        <begin position="38"/>
        <end position="139"/>
    </location>
</feature>
<dbReference type="KEGG" id="dpd:Deipe_3542"/>
<dbReference type="RefSeq" id="WP_015237268.1">
    <property type="nucleotide sequence ID" value="NC_019793.1"/>
</dbReference>
<dbReference type="AlphaFoldDB" id="L0A703"/>
<organism evidence="3 4">
    <name type="scientific">Deinococcus peraridilitoris (strain DSM 19664 / LMG 22246 / CIP 109416 / KR-200)</name>
    <dbReference type="NCBI Taxonomy" id="937777"/>
    <lineage>
        <taxon>Bacteria</taxon>
        <taxon>Thermotogati</taxon>
        <taxon>Deinococcota</taxon>
        <taxon>Deinococci</taxon>
        <taxon>Deinococcales</taxon>
        <taxon>Deinococcaceae</taxon>
        <taxon>Deinococcus</taxon>
    </lineage>
</organism>
<dbReference type="HOGENOM" id="CLU_697792_0_0_0"/>
<dbReference type="OrthoDB" id="71320at2"/>
<gene>
    <name evidence="3" type="ordered locus">Deipe_3542</name>
</gene>
<evidence type="ECO:0000259" key="2">
    <source>
        <dbReference type="PROSITE" id="PS51724"/>
    </source>
</evidence>
<evidence type="ECO:0000256" key="1">
    <source>
        <dbReference type="SAM" id="MobiDB-lite"/>
    </source>
</evidence>
<dbReference type="STRING" id="937777.Deipe_3542"/>
<accession>L0A703</accession>